<reference evidence="3 4" key="1">
    <citation type="submission" date="2016-10" db="EMBL/GenBank/DDBJ databases">
        <authorList>
            <person name="de Groot N.N."/>
        </authorList>
    </citation>
    <scope>NUCLEOTIDE SEQUENCE [LARGE SCALE GENOMIC DNA]</scope>
    <source>
        <strain evidence="3 4">DSM 12271</strain>
    </source>
</reference>
<name>A0A1I0X1N6_9CLOT</name>
<dbReference type="RefSeq" id="WP_090039660.1">
    <property type="nucleotide sequence ID" value="NZ_FOKI01000007.1"/>
</dbReference>
<evidence type="ECO:0000256" key="1">
    <source>
        <dbReference type="SAM" id="Coils"/>
    </source>
</evidence>
<accession>A0A1I0X1N6</accession>
<keyword evidence="1" id="KW-0175">Coiled coil</keyword>
<proteinExistence type="predicted"/>
<dbReference type="AlphaFoldDB" id="A0A1I0X1N6"/>
<dbReference type="Gene3D" id="2.160.20.80">
    <property type="entry name" value="E3 ubiquitin-protein ligase SopA"/>
    <property type="match status" value="1"/>
</dbReference>
<sequence>MSYINFKEERAAAKEQLKKRKENNHEISKNMIKNKECSNEFNADNQYSYKTICNELLGKKGIENENEFLEIKNKDIVCCRFIQCKFNNVKFKDCKFIGCIFDKCEFGGGGVLFENCSFLKEDSSIKPSLNKKDNFSCYFTKCNLYVKILGCNAGFIIFEESVFNTSSFEQSDMSSIIIIHSELNRTTIIDSNLSGIKVLNTYIEDLEFRDKQKSKLDEKSFFDKLVIRKKTRDEYEGIYTIYENLADKFKENNLNNNFGEYYYICKTVQSKTLKLLPRIESYLYWFTCGYGERPWYALISSLVFVMLFGIAYLFTGLNVEGELVKYTLGTFKSIPFGNFIKDLGDGINLSVGVFGGVGWSSSEPTSMSYILENVEVVVGVVMMGIGIGTLVRKVVR</sequence>
<evidence type="ECO:0000313" key="3">
    <source>
        <dbReference type="EMBL" id="SFA94929.1"/>
    </source>
</evidence>
<evidence type="ECO:0000256" key="2">
    <source>
        <dbReference type="SAM" id="Phobius"/>
    </source>
</evidence>
<keyword evidence="2" id="KW-1133">Transmembrane helix</keyword>
<evidence type="ECO:0008006" key="5">
    <source>
        <dbReference type="Google" id="ProtNLM"/>
    </source>
</evidence>
<dbReference type="EMBL" id="FOKI01000007">
    <property type="protein sequence ID" value="SFA94929.1"/>
    <property type="molecule type" value="Genomic_DNA"/>
</dbReference>
<dbReference type="OrthoDB" id="268207at2"/>
<dbReference type="STRING" id="84698.SAMN04488528_10078"/>
<keyword evidence="4" id="KW-1185">Reference proteome</keyword>
<organism evidence="3 4">
    <name type="scientific">Clostridium frigidicarnis</name>
    <dbReference type="NCBI Taxonomy" id="84698"/>
    <lineage>
        <taxon>Bacteria</taxon>
        <taxon>Bacillati</taxon>
        <taxon>Bacillota</taxon>
        <taxon>Clostridia</taxon>
        <taxon>Eubacteriales</taxon>
        <taxon>Clostridiaceae</taxon>
        <taxon>Clostridium</taxon>
    </lineage>
</organism>
<dbReference type="SUPFAM" id="SSF141571">
    <property type="entry name" value="Pentapeptide repeat-like"/>
    <property type="match status" value="1"/>
</dbReference>
<keyword evidence="2" id="KW-0812">Transmembrane</keyword>
<feature type="coiled-coil region" evidence="1">
    <location>
        <begin position="3"/>
        <end position="30"/>
    </location>
</feature>
<dbReference type="Proteomes" id="UP000198619">
    <property type="component" value="Unassembled WGS sequence"/>
</dbReference>
<gene>
    <name evidence="3" type="ORF">SAMN04488528_10078</name>
</gene>
<feature type="transmembrane region" description="Helical" evidence="2">
    <location>
        <begin position="295"/>
        <end position="314"/>
    </location>
</feature>
<keyword evidence="2" id="KW-0472">Membrane</keyword>
<evidence type="ECO:0000313" key="4">
    <source>
        <dbReference type="Proteomes" id="UP000198619"/>
    </source>
</evidence>
<feature type="transmembrane region" description="Helical" evidence="2">
    <location>
        <begin position="369"/>
        <end position="391"/>
    </location>
</feature>
<protein>
    <recommendedName>
        <fullName evidence="5">Pentapeptide repeat-containing protein</fullName>
    </recommendedName>
</protein>